<dbReference type="Pfam" id="PF00583">
    <property type="entry name" value="Acetyltransf_1"/>
    <property type="match status" value="1"/>
</dbReference>
<reference evidence="2 3" key="1">
    <citation type="submission" date="2016-11" db="EMBL/GenBank/DDBJ databases">
        <authorList>
            <person name="Jaros S."/>
            <person name="Januszkiewicz K."/>
            <person name="Wedrychowicz H."/>
        </authorList>
    </citation>
    <scope>NUCLEOTIDE SEQUENCE [LARGE SCALE GENOMIC DNA]</scope>
    <source>
        <strain evidence="2 3">DSM 15929</strain>
    </source>
</reference>
<accession>A0A1M7ABS8</accession>
<keyword evidence="3" id="KW-1185">Reference proteome</keyword>
<dbReference type="GO" id="GO:0016747">
    <property type="term" value="F:acyltransferase activity, transferring groups other than amino-acyl groups"/>
    <property type="evidence" value="ECO:0007669"/>
    <property type="project" value="InterPro"/>
</dbReference>
<name>A0A1M7ABS8_9FIRM</name>
<dbReference type="OrthoDB" id="9803772at2"/>
<dbReference type="RefSeq" id="WP_073279706.1">
    <property type="nucleotide sequence ID" value="NZ_FRAC01000032.1"/>
</dbReference>
<organism evidence="2 3">
    <name type="scientific">Anaerocolumna jejuensis DSM 15929</name>
    <dbReference type="NCBI Taxonomy" id="1121322"/>
    <lineage>
        <taxon>Bacteria</taxon>
        <taxon>Bacillati</taxon>
        <taxon>Bacillota</taxon>
        <taxon>Clostridia</taxon>
        <taxon>Lachnospirales</taxon>
        <taxon>Lachnospiraceae</taxon>
        <taxon>Anaerocolumna</taxon>
    </lineage>
</organism>
<evidence type="ECO:0000259" key="1">
    <source>
        <dbReference type="PROSITE" id="PS51186"/>
    </source>
</evidence>
<dbReference type="SUPFAM" id="SSF55729">
    <property type="entry name" value="Acyl-CoA N-acyltransferases (Nat)"/>
    <property type="match status" value="1"/>
</dbReference>
<dbReference type="Proteomes" id="UP000184386">
    <property type="component" value="Unassembled WGS sequence"/>
</dbReference>
<dbReference type="EMBL" id="FRAC01000032">
    <property type="protein sequence ID" value="SHL40128.1"/>
    <property type="molecule type" value="Genomic_DNA"/>
</dbReference>
<gene>
    <name evidence="2" type="ORF">SAMN02745136_04803</name>
</gene>
<dbReference type="PROSITE" id="PS51186">
    <property type="entry name" value="GNAT"/>
    <property type="match status" value="1"/>
</dbReference>
<dbReference type="Gene3D" id="3.40.630.30">
    <property type="match status" value="1"/>
</dbReference>
<dbReference type="InterPro" id="IPR016181">
    <property type="entry name" value="Acyl_CoA_acyltransferase"/>
</dbReference>
<dbReference type="STRING" id="1121322.SAMN02745136_04803"/>
<dbReference type="AlphaFoldDB" id="A0A1M7ABS8"/>
<evidence type="ECO:0000313" key="2">
    <source>
        <dbReference type="EMBL" id="SHL40128.1"/>
    </source>
</evidence>
<proteinExistence type="predicted"/>
<dbReference type="CDD" id="cd04301">
    <property type="entry name" value="NAT_SF"/>
    <property type="match status" value="1"/>
</dbReference>
<evidence type="ECO:0000313" key="3">
    <source>
        <dbReference type="Proteomes" id="UP000184386"/>
    </source>
</evidence>
<feature type="domain" description="N-acetyltransferase" evidence="1">
    <location>
        <begin position="1"/>
        <end position="161"/>
    </location>
</feature>
<protein>
    <submittedName>
        <fullName evidence="2">Acetyltransferase (GNAT) family protein</fullName>
    </submittedName>
</protein>
<keyword evidence="2" id="KW-0808">Transferase</keyword>
<dbReference type="InterPro" id="IPR000182">
    <property type="entry name" value="GNAT_dom"/>
</dbReference>
<sequence>MIYIPDIKIRIRTMEFENNQTIFDYQNSLKVEERSKKYVFNAEFNGKTAGYITLNLNSDKGPFAWRDIPELEELHVFPEFRGLGVGNMLLDAAEEKAAEVSNTITVCVGLHSGYGVAHRMYIRRGYMPDGSGVWYEGEPLKPYAKCCNNKNLVIYLLKELNNN</sequence>